<dbReference type="Proteomes" id="UP000241818">
    <property type="component" value="Unassembled WGS sequence"/>
</dbReference>
<gene>
    <name evidence="2" type="ORF">M430DRAFT_57065</name>
</gene>
<dbReference type="AlphaFoldDB" id="A0A2T3B8P5"/>
<protein>
    <submittedName>
        <fullName evidence="2">Uncharacterized protein</fullName>
    </submittedName>
</protein>
<proteinExistence type="predicted"/>
<evidence type="ECO:0000313" key="2">
    <source>
        <dbReference type="EMBL" id="PSS23258.1"/>
    </source>
</evidence>
<evidence type="ECO:0000313" key="3">
    <source>
        <dbReference type="Proteomes" id="UP000241818"/>
    </source>
</evidence>
<dbReference type="RefSeq" id="XP_024723304.1">
    <property type="nucleotide sequence ID" value="XM_024868655.1"/>
</dbReference>
<reference evidence="2 3" key="1">
    <citation type="journal article" date="2018" name="New Phytol.">
        <title>Comparative genomics and transcriptomics depict ericoid mycorrhizal fungi as versatile saprotrophs and plant mutualists.</title>
        <authorList>
            <person name="Martino E."/>
            <person name="Morin E."/>
            <person name="Grelet G.A."/>
            <person name="Kuo A."/>
            <person name="Kohler A."/>
            <person name="Daghino S."/>
            <person name="Barry K.W."/>
            <person name="Cichocki N."/>
            <person name="Clum A."/>
            <person name="Dockter R.B."/>
            <person name="Hainaut M."/>
            <person name="Kuo R.C."/>
            <person name="LaButti K."/>
            <person name="Lindahl B.D."/>
            <person name="Lindquist E.A."/>
            <person name="Lipzen A."/>
            <person name="Khouja H.R."/>
            <person name="Magnuson J."/>
            <person name="Murat C."/>
            <person name="Ohm R.A."/>
            <person name="Singer S.W."/>
            <person name="Spatafora J.W."/>
            <person name="Wang M."/>
            <person name="Veneault-Fourrey C."/>
            <person name="Henrissat B."/>
            <person name="Grigoriev I.V."/>
            <person name="Martin F.M."/>
            <person name="Perotto S."/>
        </authorList>
    </citation>
    <scope>NUCLEOTIDE SEQUENCE [LARGE SCALE GENOMIC DNA]</scope>
    <source>
        <strain evidence="2 3">ATCC 22711</strain>
    </source>
</reference>
<accession>A0A2T3B8P5</accession>
<dbReference type="EMBL" id="KZ679008">
    <property type="protein sequence ID" value="PSS23258.1"/>
    <property type="molecule type" value="Genomic_DNA"/>
</dbReference>
<keyword evidence="3" id="KW-1185">Reference proteome</keyword>
<name>A0A2T3B8P5_AMORE</name>
<dbReference type="InParanoid" id="A0A2T3B8P5"/>
<feature type="region of interest" description="Disordered" evidence="1">
    <location>
        <begin position="1"/>
        <end position="21"/>
    </location>
</feature>
<organism evidence="2 3">
    <name type="scientific">Amorphotheca resinae ATCC 22711</name>
    <dbReference type="NCBI Taxonomy" id="857342"/>
    <lineage>
        <taxon>Eukaryota</taxon>
        <taxon>Fungi</taxon>
        <taxon>Dikarya</taxon>
        <taxon>Ascomycota</taxon>
        <taxon>Pezizomycotina</taxon>
        <taxon>Leotiomycetes</taxon>
        <taxon>Helotiales</taxon>
        <taxon>Amorphothecaceae</taxon>
        <taxon>Amorphotheca</taxon>
    </lineage>
</organism>
<sequence length="189" mass="21162">MPRSPQGTEAATGIGNRRQSAIDERQSHARIFLSKLSIVNPALRFDDHPTAWISGRGLDFLGDGAREARGRPKNHSRQAWFRPATNFFLHRPADCSPSGFYAHRCIKFARSVDCYANDIKEFVESSSAPDIFAVPRCTSSYWIIRWIPVPSDRSSAERGFPDLKIEVWNFMMTDDASLAELATGVALDS</sequence>
<evidence type="ECO:0000256" key="1">
    <source>
        <dbReference type="SAM" id="MobiDB-lite"/>
    </source>
</evidence>
<dbReference type="GeneID" id="36576736"/>